<keyword evidence="5" id="KW-1185">Reference proteome</keyword>
<dbReference type="InterPro" id="IPR036188">
    <property type="entry name" value="FAD/NAD-bd_sf"/>
</dbReference>
<reference evidence="4 5" key="1">
    <citation type="submission" date="2024-05" db="EMBL/GenBank/DDBJ databases">
        <title>Neorhizobium sp. Rsf11, a plant growth promoting and heavy metal resistant PAH-degrader.</title>
        <authorList>
            <person name="Golubev S.N."/>
            <person name="Muratova A.Y."/>
            <person name="Markelova M.I."/>
        </authorList>
    </citation>
    <scope>NUCLEOTIDE SEQUENCE [LARGE SCALE GENOMIC DNA]</scope>
    <source>
        <strain evidence="4 5">Rsf11</strain>
    </source>
</reference>
<keyword evidence="1 4" id="KW-0560">Oxidoreductase</keyword>
<dbReference type="Gene3D" id="3.50.50.60">
    <property type="entry name" value="FAD/NAD(P)-binding domain"/>
    <property type="match status" value="1"/>
</dbReference>
<feature type="domain" description="FAD dependent oxidoreductase" evidence="3">
    <location>
        <begin position="28"/>
        <end position="374"/>
    </location>
</feature>
<dbReference type="SUPFAM" id="SSF51971">
    <property type="entry name" value="Nucleotide-binding domain"/>
    <property type="match status" value="1"/>
</dbReference>
<protein>
    <submittedName>
        <fullName evidence="4">FAD-binding oxidoreductase</fullName>
        <ecNumber evidence="4">1.-.-.-</ecNumber>
    </submittedName>
</protein>
<dbReference type="EMBL" id="JBEAAL010000004">
    <property type="protein sequence ID" value="MEQ1405020.1"/>
    <property type="molecule type" value="Genomic_DNA"/>
</dbReference>
<feature type="region of interest" description="Disordered" evidence="2">
    <location>
        <begin position="1"/>
        <end position="22"/>
    </location>
</feature>
<dbReference type="InterPro" id="IPR006076">
    <property type="entry name" value="FAD-dep_OxRdtase"/>
</dbReference>
<dbReference type="PANTHER" id="PTHR13847:SF289">
    <property type="entry name" value="GLYCINE OXIDASE"/>
    <property type="match status" value="1"/>
</dbReference>
<evidence type="ECO:0000313" key="5">
    <source>
        <dbReference type="Proteomes" id="UP001496627"/>
    </source>
</evidence>
<evidence type="ECO:0000256" key="2">
    <source>
        <dbReference type="SAM" id="MobiDB-lite"/>
    </source>
</evidence>
<dbReference type="GO" id="GO:0016491">
    <property type="term" value="F:oxidoreductase activity"/>
    <property type="evidence" value="ECO:0007669"/>
    <property type="project" value="UniProtKB-KW"/>
</dbReference>
<evidence type="ECO:0000256" key="1">
    <source>
        <dbReference type="ARBA" id="ARBA00023002"/>
    </source>
</evidence>
<accession>A0ABV0M1V9</accession>
<gene>
    <name evidence="4" type="ORF">ABK249_08770</name>
</gene>
<proteinExistence type="predicted"/>
<comment type="caution">
    <text evidence="4">The sequence shown here is derived from an EMBL/GenBank/DDBJ whole genome shotgun (WGS) entry which is preliminary data.</text>
</comment>
<evidence type="ECO:0000259" key="3">
    <source>
        <dbReference type="Pfam" id="PF01266"/>
    </source>
</evidence>
<dbReference type="Pfam" id="PF01266">
    <property type="entry name" value="DAO"/>
    <property type="match status" value="1"/>
</dbReference>
<dbReference type="Gene3D" id="3.30.9.10">
    <property type="entry name" value="D-Amino Acid Oxidase, subunit A, domain 2"/>
    <property type="match status" value="1"/>
</dbReference>
<organism evidence="4 5">
    <name type="scientific">Neorhizobium phenanthreniclasticum</name>
    <dbReference type="NCBI Taxonomy" id="3157917"/>
    <lineage>
        <taxon>Bacteria</taxon>
        <taxon>Pseudomonadati</taxon>
        <taxon>Pseudomonadota</taxon>
        <taxon>Alphaproteobacteria</taxon>
        <taxon>Hyphomicrobiales</taxon>
        <taxon>Rhizobiaceae</taxon>
        <taxon>Rhizobium/Agrobacterium group</taxon>
        <taxon>Neorhizobium</taxon>
    </lineage>
</organism>
<dbReference type="RefSeq" id="WP_348862610.1">
    <property type="nucleotide sequence ID" value="NZ_JBEAAL010000004.1"/>
</dbReference>
<evidence type="ECO:0000313" key="4">
    <source>
        <dbReference type="EMBL" id="MEQ1405020.1"/>
    </source>
</evidence>
<dbReference type="EC" id="1.-.-.-" evidence="4"/>
<sequence>MGHADNPAGSRGQSSFDGQSRDIPPTADLVILGGGIMGLWAAVKAERLGIETVLVDAGRLGQGASGGLLGALMPHMPDKWNDKKQYQFDALLSLEDEIVRIEAATGIPCGYRRCGRLIPLPKPHLRTIALRHSQDAEAAWRHGDRRFHWHVIDRPLQEGWPDASFAGAGLVHDTFAARVSPRGLTSALATFLYSARHVRTVEGVGAEMIEPAMSKIVFTGGESITFGHCIVAAGHRSFPLIEPISPPLPRPIGQPVKGQAALLAADIDPALPVIFLNGLYVVAHEGGHVAVGSTSEDTFEDAFATDALLDDLIVRARALVPALKDAPVIERWAGLRPKAIDRDPMVGPHPDHPNVIALTGGFKVSFGLAHELAEAALDAASSREMRVPASFTLTSHLEMASR</sequence>
<dbReference type="SUPFAM" id="SSF54373">
    <property type="entry name" value="FAD-linked reductases, C-terminal domain"/>
    <property type="match status" value="1"/>
</dbReference>
<dbReference type="PANTHER" id="PTHR13847">
    <property type="entry name" value="SARCOSINE DEHYDROGENASE-RELATED"/>
    <property type="match status" value="1"/>
</dbReference>
<dbReference type="Proteomes" id="UP001496627">
    <property type="component" value="Unassembled WGS sequence"/>
</dbReference>
<name>A0ABV0M1V9_9HYPH</name>